<name>A0A919Q1E7_9MICO</name>
<feature type="transmembrane region" description="Helical" evidence="7">
    <location>
        <begin position="21"/>
        <end position="44"/>
    </location>
</feature>
<dbReference type="AlphaFoldDB" id="A0A919Q1E7"/>
<gene>
    <name evidence="9" type="ORF">Dac01nite_06160</name>
</gene>
<keyword evidence="10" id="KW-1185">Reference proteome</keyword>
<feature type="transmembrane region" description="Helical" evidence="7">
    <location>
        <begin position="432"/>
        <end position="452"/>
    </location>
</feature>
<dbReference type="GO" id="GO:0022857">
    <property type="term" value="F:transmembrane transporter activity"/>
    <property type="evidence" value="ECO:0007669"/>
    <property type="project" value="TreeGrafter"/>
</dbReference>
<feature type="transmembrane region" description="Helical" evidence="7">
    <location>
        <begin position="703"/>
        <end position="727"/>
    </location>
</feature>
<comment type="similarity">
    <text evidence="6">Belongs to the ABC-4 integral membrane protein family.</text>
</comment>
<keyword evidence="2" id="KW-1003">Cell membrane</keyword>
<evidence type="ECO:0000259" key="8">
    <source>
        <dbReference type="Pfam" id="PF02687"/>
    </source>
</evidence>
<feature type="domain" description="ABC3 transporter permease C-terminal" evidence="8">
    <location>
        <begin position="653"/>
        <end position="769"/>
    </location>
</feature>
<protein>
    <recommendedName>
        <fullName evidence="8">ABC3 transporter permease C-terminal domain-containing protein</fullName>
    </recommendedName>
</protein>
<dbReference type="Pfam" id="PF02687">
    <property type="entry name" value="FtsX"/>
    <property type="match status" value="2"/>
</dbReference>
<evidence type="ECO:0000256" key="5">
    <source>
        <dbReference type="ARBA" id="ARBA00023136"/>
    </source>
</evidence>
<keyword evidence="3 7" id="KW-0812">Transmembrane</keyword>
<feature type="transmembrane region" description="Helical" evidence="7">
    <location>
        <begin position="266"/>
        <end position="284"/>
    </location>
</feature>
<feature type="transmembrane region" description="Helical" evidence="7">
    <location>
        <begin position="643"/>
        <end position="668"/>
    </location>
</feature>
<accession>A0A919Q1E7</accession>
<keyword evidence="4 7" id="KW-1133">Transmembrane helix</keyword>
<dbReference type="InterPro" id="IPR003838">
    <property type="entry name" value="ABC3_permease_C"/>
</dbReference>
<dbReference type="InterPro" id="IPR050250">
    <property type="entry name" value="Macrolide_Exporter_MacB"/>
</dbReference>
<dbReference type="PANTHER" id="PTHR30572:SF4">
    <property type="entry name" value="ABC TRANSPORTER PERMEASE YTRF"/>
    <property type="match status" value="1"/>
</dbReference>
<comment type="subcellular location">
    <subcellularLocation>
        <location evidence="1">Cell membrane</location>
        <topology evidence="1">Multi-pass membrane protein</topology>
    </subcellularLocation>
</comment>
<reference evidence="9" key="1">
    <citation type="submission" date="2021-01" db="EMBL/GenBank/DDBJ databases">
        <title>Whole genome shotgun sequence of Demequina activiva NBRC 110675.</title>
        <authorList>
            <person name="Komaki H."/>
            <person name="Tamura T."/>
        </authorList>
    </citation>
    <scope>NUCLEOTIDE SEQUENCE</scope>
    <source>
        <strain evidence="9">NBRC 110675</strain>
    </source>
</reference>
<evidence type="ECO:0000313" key="9">
    <source>
        <dbReference type="EMBL" id="GIG53864.1"/>
    </source>
</evidence>
<feature type="transmembrane region" description="Helical" evidence="7">
    <location>
        <begin position="358"/>
        <end position="382"/>
    </location>
</feature>
<feature type="transmembrane region" description="Helical" evidence="7">
    <location>
        <begin position="317"/>
        <end position="338"/>
    </location>
</feature>
<feature type="transmembrane region" description="Helical" evidence="7">
    <location>
        <begin position="739"/>
        <end position="757"/>
    </location>
</feature>
<dbReference type="Proteomes" id="UP000652354">
    <property type="component" value="Unassembled WGS sequence"/>
</dbReference>
<dbReference type="EMBL" id="BONR01000001">
    <property type="protein sequence ID" value="GIG53864.1"/>
    <property type="molecule type" value="Genomic_DNA"/>
</dbReference>
<comment type="caution">
    <text evidence="9">The sequence shown here is derived from an EMBL/GenBank/DDBJ whole genome shotgun (WGS) entry which is preliminary data.</text>
</comment>
<evidence type="ECO:0000313" key="10">
    <source>
        <dbReference type="Proteomes" id="UP000652354"/>
    </source>
</evidence>
<dbReference type="PANTHER" id="PTHR30572">
    <property type="entry name" value="MEMBRANE COMPONENT OF TRANSPORTER-RELATED"/>
    <property type="match status" value="1"/>
</dbReference>
<keyword evidence="5 7" id="KW-0472">Membrane</keyword>
<evidence type="ECO:0000256" key="4">
    <source>
        <dbReference type="ARBA" id="ARBA00022989"/>
    </source>
</evidence>
<feature type="domain" description="ABC3 transporter permease C-terminal" evidence="8">
    <location>
        <begin position="267"/>
        <end position="387"/>
    </location>
</feature>
<dbReference type="GO" id="GO:0005886">
    <property type="term" value="C:plasma membrane"/>
    <property type="evidence" value="ECO:0007669"/>
    <property type="project" value="UniProtKB-SubCell"/>
</dbReference>
<evidence type="ECO:0000256" key="6">
    <source>
        <dbReference type="ARBA" id="ARBA00038076"/>
    </source>
</evidence>
<evidence type="ECO:0000256" key="1">
    <source>
        <dbReference type="ARBA" id="ARBA00004651"/>
    </source>
</evidence>
<organism evidence="9 10">
    <name type="scientific">Demequina activiva</name>
    <dbReference type="NCBI Taxonomy" id="1582364"/>
    <lineage>
        <taxon>Bacteria</taxon>
        <taxon>Bacillati</taxon>
        <taxon>Actinomycetota</taxon>
        <taxon>Actinomycetes</taxon>
        <taxon>Micrococcales</taxon>
        <taxon>Demequinaceae</taxon>
        <taxon>Demequina</taxon>
    </lineage>
</organism>
<sequence length="780" mass="81844">MVRPVRVSSRKTARDLLRQRSQVIAVAITIALGVAMYIATAGAFQNLNASYDATYERLAFADLVATGGDVDDVARAAVEAGASSATTRTQVDPPLLIEDTKLLGRVISIPAGEHPTIDDVDVTDGSYPAADASGDVLLESHAADTFGLGPGDTLQVFGAQGWVEVTVAGVVDSPEYLWPARSRQDILSDPYSFAVVFAQEDAVARWFDVPPNQTLALLPADASAALEDDVTDAMTAAGASSVMTQEDQPSNATLSEDLQGFDQMSVAFPALFLIAAGVAAWVLLTRRILQEKPVIGTLMAAGARRGRVLRHYLRQGLWIGTIGSVLGVGLGVVANSAITTAYTGFIGVPDTVIMNYPWMLVAGLAFGAVVGVLGALGPAVTASRTSPAAAMRTQAGASAPGAWSRFVARQSWLPVSARMALRDLVRSKRRTFATMVGTVLALVMILTSVGMMTSIMQAISIQYEDINLEDGTVVTQAGTVTADALAAVDGVAAVETTHLGQVTVVGDDDSYVTALHGFQPDTQMHGFVGRDGEAVALPSGGVLAGHSISELLDVVEGDTITLHTDAGDSAVVIEAFLDEPIGTSVYASNEVAASLLPGGDTESFALAFQDGADRDELRQTVTQIDGVVAYQDSRAIIATVDDYLGLFWVFIGVMIVLGTVLALAVMYVTMAVNVVERTGELATLRAAGVPLRRVAGAIATENMLATLAAIPLGLLLGVWSAAAFLQTFNDDLFTLELRWAWWTLPAAALGVLLAALVSQWPASRQIRTVDIATVVRERAA</sequence>
<evidence type="ECO:0000256" key="7">
    <source>
        <dbReference type="SAM" id="Phobius"/>
    </source>
</evidence>
<proteinExistence type="inferred from homology"/>
<evidence type="ECO:0000256" key="3">
    <source>
        <dbReference type="ARBA" id="ARBA00022692"/>
    </source>
</evidence>
<evidence type="ECO:0000256" key="2">
    <source>
        <dbReference type="ARBA" id="ARBA00022475"/>
    </source>
</evidence>